<proteinExistence type="inferred from homology"/>
<dbReference type="FunFam" id="2.30.250.10:FF:000001">
    <property type="entry name" value="Aspartyl aminopeptidase 1"/>
    <property type="match status" value="1"/>
</dbReference>
<protein>
    <recommendedName>
        <fullName evidence="4">aspartyl aminopeptidase</fullName>
        <ecNumber evidence="4">3.4.11.21</ecNumber>
    </recommendedName>
</protein>
<dbReference type="RefSeq" id="XP_004336070.1">
    <property type="nucleotide sequence ID" value="XM_004336022.1"/>
</dbReference>
<reference evidence="12 13" key="1">
    <citation type="journal article" date="2013" name="Genome Biol.">
        <title>Genome of Acanthamoeba castellanii highlights extensive lateral gene transfer and early evolution of tyrosine kinase signaling.</title>
        <authorList>
            <person name="Clarke M."/>
            <person name="Lohan A.J."/>
            <person name="Liu B."/>
            <person name="Lagkouvardos I."/>
            <person name="Roy S."/>
            <person name="Zafar N."/>
            <person name="Bertelli C."/>
            <person name="Schilde C."/>
            <person name="Kianianmomeni A."/>
            <person name="Burglin T.R."/>
            <person name="Frech C."/>
            <person name="Turcotte B."/>
            <person name="Kopec K.O."/>
            <person name="Synnott J.M."/>
            <person name="Choo C."/>
            <person name="Paponov I."/>
            <person name="Finkler A."/>
            <person name="Soon Heng Tan C."/>
            <person name="Hutchins A.P."/>
            <person name="Weinmeier T."/>
            <person name="Rattei T."/>
            <person name="Chu J.S."/>
            <person name="Gimenez G."/>
            <person name="Irimia M."/>
            <person name="Rigden D.J."/>
            <person name="Fitzpatrick D.A."/>
            <person name="Lorenzo-Morales J."/>
            <person name="Bateman A."/>
            <person name="Chiu C.H."/>
            <person name="Tang P."/>
            <person name="Hegemann P."/>
            <person name="Fromm H."/>
            <person name="Raoult D."/>
            <person name="Greub G."/>
            <person name="Miranda-Saavedra D."/>
            <person name="Chen N."/>
            <person name="Nash P."/>
            <person name="Ginger M.L."/>
            <person name="Horn M."/>
            <person name="Schaap P."/>
            <person name="Caler L."/>
            <person name="Loftus B."/>
        </authorList>
    </citation>
    <scope>NUCLEOTIDE SEQUENCE [LARGE SCALE GENOMIC DNA]</scope>
    <source>
        <strain evidence="12 13">Neff</strain>
    </source>
</reference>
<dbReference type="GO" id="GO:0004177">
    <property type="term" value="F:aminopeptidase activity"/>
    <property type="evidence" value="ECO:0007669"/>
    <property type="project" value="UniProtKB-KW"/>
</dbReference>
<evidence type="ECO:0000256" key="1">
    <source>
        <dbReference type="ARBA" id="ARBA00001335"/>
    </source>
</evidence>
<comment type="cofactor">
    <cofactor evidence="2">
        <name>Zn(2+)</name>
        <dbReference type="ChEBI" id="CHEBI:29105"/>
    </cofactor>
</comment>
<evidence type="ECO:0000313" key="12">
    <source>
        <dbReference type="EMBL" id="ELR14057.1"/>
    </source>
</evidence>
<evidence type="ECO:0000256" key="10">
    <source>
        <dbReference type="ARBA" id="ARBA00023049"/>
    </source>
</evidence>
<keyword evidence="6 11" id="KW-0645">Protease</keyword>
<keyword evidence="10 11" id="KW-0482">Metalloprotease</keyword>
<evidence type="ECO:0000313" key="13">
    <source>
        <dbReference type="Proteomes" id="UP000011083"/>
    </source>
</evidence>
<dbReference type="Pfam" id="PF02127">
    <property type="entry name" value="Peptidase_M18"/>
    <property type="match status" value="1"/>
</dbReference>
<keyword evidence="5 11" id="KW-0031">Aminopeptidase</keyword>
<dbReference type="MEROPS" id="M18.A02"/>
<dbReference type="PANTHER" id="PTHR28570:SF3">
    <property type="entry name" value="ASPARTYL AMINOPEPTIDASE"/>
    <property type="match status" value="1"/>
</dbReference>
<evidence type="ECO:0000256" key="3">
    <source>
        <dbReference type="ARBA" id="ARBA00008290"/>
    </source>
</evidence>
<evidence type="ECO:0000256" key="2">
    <source>
        <dbReference type="ARBA" id="ARBA00001947"/>
    </source>
</evidence>
<dbReference type="NCBIfam" id="NF002759">
    <property type="entry name" value="PRK02813.1"/>
    <property type="match status" value="1"/>
</dbReference>
<dbReference type="OMA" id="LLDTHYY"/>
<comment type="similarity">
    <text evidence="3 11">Belongs to the peptidase M18 family.</text>
</comment>
<evidence type="ECO:0000256" key="4">
    <source>
        <dbReference type="ARBA" id="ARBA00011965"/>
    </source>
</evidence>
<dbReference type="Gene3D" id="3.40.630.10">
    <property type="entry name" value="Zn peptidases"/>
    <property type="match status" value="1"/>
</dbReference>
<dbReference type="SUPFAM" id="SSF101821">
    <property type="entry name" value="Aminopeptidase/glucanase lid domain"/>
    <property type="match status" value="1"/>
</dbReference>
<dbReference type="SUPFAM" id="SSF53187">
    <property type="entry name" value="Zn-dependent exopeptidases"/>
    <property type="match status" value="1"/>
</dbReference>
<dbReference type="PANTHER" id="PTHR28570">
    <property type="entry name" value="ASPARTYL AMINOPEPTIDASE"/>
    <property type="match status" value="1"/>
</dbReference>
<dbReference type="CDD" id="cd05658">
    <property type="entry name" value="M18_DAP"/>
    <property type="match status" value="1"/>
</dbReference>
<evidence type="ECO:0000256" key="6">
    <source>
        <dbReference type="ARBA" id="ARBA00022670"/>
    </source>
</evidence>
<organism evidence="12 13">
    <name type="scientific">Acanthamoeba castellanii (strain ATCC 30010 / Neff)</name>
    <dbReference type="NCBI Taxonomy" id="1257118"/>
    <lineage>
        <taxon>Eukaryota</taxon>
        <taxon>Amoebozoa</taxon>
        <taxon>Discosea</taxon>
        <taxon>Longamoebia</taxon>
        <taxon>Centramoebida</taxon>
        <taxon>Acanthamoebidae</taxon>
        <taxon>Acanthamoeba</taxon>
    </lineage>
</organism>
<evidence type="ECO:0000256" key="7">
    <source>
        <dbReference type="ARBA" id="ARBA00022723"/>
    </source>
</evidence>
<evidence type="ECO:0000256" key="8">
    <source>
        <dbReference type="ARBA" id="ARBA00022801"/>
    </source>
</evidence>
<dbReference type="GO" id="GO:0008237">
    <property type="term" value="F:metallopeptidase activity"/>
    <property type="evidence" value="ECO:0007669"/>
    <property type="project" value="UniProtKB-KW"/>
</dbReference>
<dbReference type="Proteomes" id="UP000011083">
    <property type="component" value="Unassembled WGS sequence"/>
</dbReference>
<dbReference type="GO" id="GO:0005737">
    <property type="term" value="C:cytoplasm"/>
    <property type="evidence" value="ECO:0007669"/>
    <property type="project" value="UniProtKB-ARBA"/>
</dbReference>
<comment type="catalytic activity">
    <reaction evidence="1">
        <text>Release of an N-terminal aspartate or glutamate from a peptide, with a preference for aspartate.</text>
        <dbReference type="EC" id="3.4.11.21"/>
    </reaction>
</comment>
<gene>
    <name evidence="12" type="ORF">ACA1_366690</name>
</gene>
<evidence type="ECO:0000256" key="9">
    <source>
        <dbReference type="ARBA" id="ARBA00022833"/>
    </source>
</evidence>
<dbReference type="EMBL" id="KB008073">
    <property type="protein sequence ID" value="ELR14057.1"/>
    <property type="molecule type" value="Genomic_DNA"/>
</dbReference>
<evidence type="ECO:0000256" key="11">
    <source>
        <dbReference type="RuleBase" id="RU004386"/>
    </source>
</evidence>
<keyword evidence="13" id="KW-1185">Reference proteome</keyword>
<keyword evidence="8 11" id="KW-0378">Hydrolase</keyword>
<dbReference type="EC" id="3.4.11.21" evidence="4"/>
<evidence type="ECO:0000256" key="5">
    <source>
        <dbReference type="ARBA" id="ARBA00022438"/>
    </source>
</evidence>
<dbReference type="STRING" id="1257118.L8GM39"/>
<dbReference type="GO" id="GO:0006508">
    <property type="term" value="P:proteolysis"/>
    <property type="evidence" value="ECO:0007669"/>
    <property type="project" value="UniProtKB-KW"/>
</dbReference>
<dbReference type="GeneID" id="14914560"/>
<dbReference type="GO" id="GO:0008270">
    <property type="term" value="F:zinc ion binding"/>
    <property type="evidence" value="ECO:0007669"/>
    <property type="project" value="InterPro"/>
</dbReference>
<keyword evidence="9 11" id="KW-0862">Zinc</keyword>
<dbReference type="AlphaFoldDB" id="L8GM39"/>
<dbReference type="VEuPathDB" id="AmoebaDB:ACA1_366690"/>
<dbReference type="PRINTS" id="PR00932">
    <property type="entry name" value="AMINO1PTASE"/>
</dbReference>
<dbReference type="InterPro" id="IPR001948">
    <property type="entry name" value="Peptidase_M18"/>
</dbReference>
<accession>L8GM39</accession>
<keyword evidence="7 11" id="KW-0479">Metal-binding</keyword>
<dbReference type="InterPro" id="IPR023358">
    <property type="entry name" value="Peptidase_M18_dom2"/>
</dbReference>
<name>L8GM39_ACACF</name>
<sequence length="372" mass="40797">MQIKPVSIRESKGFLQVGVETYGGGLWHTWFDRDLTVAGRVVVATGENKFEHRLVRLTRPILRVPNLAIHLTSGDERTAFKVNTQTHLGFPVLATSIKNTLNKPTDAKPSHQPLLLKLLADELGVEASQIRDLELSVCDTQPACVGGALNEFIFSPRLDNLMMSYCCLTGFLAASTPESVANDTRIRLVALFDNEEIGSESAHGAASNLMPQTIERILACAGLGNSVDAVQRAYRQSYLISADMAHAVHPNYPEKHEENHQPMMQKGVAIKYNANQRYATTSITAFLLKELARRHGVPMQEFVVRNDSPCGSTIGPILSAGCGIRTIDIGLPQLSMHSIREMCGADDVSHAVNLLKAFYSDFSKLDESLVVD</sequence>
<dbReference type="Gene3D" id="2.30.250.10">
    <property type="entry name" value="Aminopeptidase i, Domain 2"/>
    <property type="match status" value="1"/>
</dbReference>
<dbReference type="KEGG" id="acan:ACA1_366690"/>
<dbReference type="OrthoDB" id="9880441at2759"/>